<sequence>MPTSSNGGTYVNATRHPLFNRSFDTASASQNTAAVSDCSNEADQDHRNRPTVPYVNERREYDPQQPQTFLLYHQPRHDDDTGMTYLQQHSQRDEVPERVAATQHYLMEKHLWTGVPPRPPICHQQQQHPHGRRTAQIPSNELPVSSKQSGRTKLLIPNARVLDYYISHKKGLDAQSNDGHATPTVSHTTSTSSFFHPEDAHMDRPFDEFSGSNKNSVSEVDSLEEMLQQQDSFTTATGDDRYGEATTLSAIQEHPSLEAGSMSFSFTQPTHPPVDPGVKSTESNSDDSKTQMRPQPENQEIEQHQEAVSSGQPDYHPDENALQATEDHQVSRTHVPPEPLESFEPFEPFDPFQIQRQAFRPSSTKRFFTEMMATTARSSSADFGTASTLTPSEAPSSSSSLVPSETARREAEKLIQNFNKPSRRSRGDSGSHYSRQAKHDKTASTIASESTTAEDTQTFNSEDQDLTLHDLCGESSCQDDIAWRNALHVLSGQPQLASVRDAAGWTPLHIACLGTAPPPPFMTRSLLYVYPEAARRIDGGGRLPLHLVAASSADIETMKMLLQEYPQSIHHTDFQGWTPLHLLLKNFGVDVTLEHCRVLLGVKETFDVETTKLPRILLRREQHLSLPVNELDRVLPQPTPTTRLTLDEMHEQAFQAYPDDVQNAFRRLCQWKRKQRRIRNRTQLQQLDDEENAELDILASAVLDSPATNPAAQFTPINRQLPIHIIVRRGLAESHNQRFFSEGGYSDEDESDPDREEPTSDSSLAPRFLELCRLFIAFYPEGLVARDFQGHTPLLAALLTSNRFPSIEVIELLLGKRTSGYKNLPTWAREMPLYSLSSDRYIINPGMIPCKLRQQLPLHVIAEEMPGDFQMLSSVHEAYPGAVNVQDSRGRTPLHVLLRNYRRDNLNPSAIALLLSDTVAQARDDANKLPFDLLTDTAGKIDAENSHFKVSDETFEDHASSFVMFFQGTIIASTKPGARKHLQPDDFLWRLRVLPPWFRRQACMASFVQELVVEELASRKTCALILLYAALLFALIMAFRLQVHYFINIPEAQIPFWTTLAVLLCAFGLFLYQLVFWSVCISMSDFLNQCVFNLWRWMDLVAIVSVSSTTTMLYYGSFSDEAVLKTAAVATGTLWFSFIGFLSSWFYGAALFSAAVQRIASLMFWPLLVALVLSLCFAQMVYTMAQMDCKLDGGTGDWGFCDVRESYVFLYYLVIGEPVVYIDDGQSRLPQGIGFLAVMFLVAAFLVILSVLSMVVLVGSQWDIDSLALRSFWEPKLTFVISASRPGYSTTFAKTGRSATALESLWDICSHILLGRNAVKGTYWYACFASKPAPVKALYWLITAVMIPLWLMLGLLTLGVLWPPQIRRFLFRPSFLSTYAQHRPFRSGRKQSSTPAEHYAAQMSKMRQELSRIRDMSFERSNDVQREVRELKELLLLATTD</sequence>
<evidence type="ECO:0000256" key="2">
    <source>
        <dbReference type="ARBA" id="ARBA00023043"/>
    </source>
</evidence>
<feature type="compositionally biased region" description="Low complexity" evidence="3">
    <location>
        <begin position="385"/>
        <end position="405"/>
    </location>
</feature>
<keyword evidence="1" id="KW-0677">Repeat</keyword>
<evidence type="ECO:0000313" key="5">
    <source>
        <dbReference type="EMBL" id="CAB9517373.1"/>
    </source>
</evidence>
<feature type="transmembrane region" description="Helical" evidence="4">
    <location>
        <begin position="1127"/>
        <end position="1147"/>
    </location>
</feature>
<proteinExistence type="predicted"/>
<evidence type="ECO:0000256" key="3">
    <source>
        <dbReference type="SAM" id="MobiDB-lite"/>
    </source>
</evidence>
<feature type="region of interest" description="Disordered" evidence="3">
    <location>
        <begin position="25"/>
        <end position="53"/>
    </location>
</feature>
<feature type="transmembrane region" description="Helical" evidence="4">
    <location>
        <begin position="1159"/>
        <end position="1182"/>
    </location>
</feature>
<feature type="compositionally biased region" description="Basic and acidic residues" evidence="3">
    <location>
        <begin position="315"/>
        <end position="330"/>
    </location>
</feature>
<evidence type="ECO:0000256" key="1">
    <source>
        <dbReference type="ARBA" id="ARBA00022737"/>
    </source>
</evidence>
<dbReference type="InterPro" id="IPR002110">
    <property type="entry name" value="Ankyrin_rpt"/>
</dbReference>
<evidence type="ECO:0000313" key="6">
    <source>
        <dbReference type="Proteomes" id="UP001153069"/>
    </source>
</evidence>
<feature type="transmembrane region" description="Helical" evidence="4">
    <location>
        <begin position="1094"/>
        <end position="1115"/>
    </location>
</feature>
<comment type="caution">
    <text evidence="5">The sequence shown here is derived from an EMBL/GenBank/DDBJ whole genome shotgun (WGS) entry which is preliminary data.</text>
</comment>
<feature type="region of interest" description="Disordered" evidence="3">
    <location>
        <begin position="172"/>
        <end position="218"/>
    </location>
</feature>
<protein>
    <submittedName>
        <fullName evidence="5">Ankyrin Repeat</fullName>
    </submittedName>
</protein>
<dbReference type="SMART" id="SM00248">
    <property type="entry name" value="ANK"/>
    <property type="match status" value="4"/>
</dbReference>
<reference evidence="5" key="1">
    <citation type="submission" date="2020-06" db="EMBL/GenBank/DDBJ databases">
        <authorList>
            <consortium name="Plant Systems Biology data submission"/>
        </authorList>
    </citation>
    <scope>NUCLEOTIDE SEQUENCE</scope>
    <source>
        <strain evidence="5">D6</strain>
    </source>
</reference>
<feature type="transmembrane region" description="Helical" evidence="4">
    <location>
        <begin position="1023"/>
        <end position="1042"/>
    </location>
</feature>
<feature type="compositionally biased region" description="Polar residues" evidence="3">
    <location>
        <begin position="25"/>
        <end position="41"/>
    </location>
</feature>
<organism evidence="5 6">
    <name type="scientific">Seminavis robusta</name>
    <dbReference type="NCBI Taxonomy" id="568900"/>
    <lineage>
        <taxon>Eukaryota</taxon>
        <taxon>Sar</taxon>
        <taxon>Stramenopiles</taxon>
        <taxon>Ochrophyta</taxon>
        <taxon>Bacillariophyta</taxon>
        <taxon>Bacillariophyceae</taxon>
        <taxon>Bacillariophycidae</taxon>
        <taxon>Naviculales</taxon>
        <taxon>Naviculaceae</taxon>
        <taxon>Seminavis</taxon>
    </lineage>
</organism>
<dbReference type="InterPro" id="IPR036770">
    <property type="entry name" value="Ankyrin_rpt-contain_sf"/>
</dbReference>
<dbReference type="EMBL" id="CAICTM010000851">
    <property type="protein sequence ID" value="CAB9517373.1"/>
    <property type="molecule type" value="Genomic_DNA"/>
</dbReference>
<gene>
    <name evidence="5" type="ORF">SEMRO_852_G210970.1</name>
</gene>
<feature type="region of interest" description="Disordered" evidence="3">
    <location>
        <begin position="741"/>
        <end position="762"/>
    </location>
</feature>
<keyword evidence="4" id="KW-0472">Membrane</keyword>
<feature type="compositionally biased region" description="Low complexity" evidence="3">
    <location>
        <begin position="182"/>
        <end position="195"/>
    </location>
</feature>
<feature type="compositionally biased region" description="Acidic residues" evidence="3">
    <location>
        <begin position="745"/>
        <end position="755"/>
    </location>
</feature>
<keyword evidence="4" id="KW-1133">Transmembrane helix</keyword>
<feature type="transmembrane region" description="Helical" evidence="4">
    <location>
        <begin position="1235"/>
        <end position="1259"/>
    </location>
</feature>
<dbReference type="PANTHER" id="PTHR24178:SF41">
    <property type="entry name" value="ANKYRIN-2 ISOFORM X1"/>
    <property type="match status" value="1"/>
</dbReference>
<keyword evidence="4" id="KW-0812">Transmembrane</keyword>
<feature type="region of interest" description="Disordered" evidence="3">
    <location>
        <begin position="261"/>
        <end position="346"/>
    </location>
</feature>
<feature type="transmembrane region" description="Helical" evidence="4">
    <location>
        <begin position="1338"/>
        <end position="1362"/>
    </location>
</feature>
<name>A0A9N8HJD2_9STRA</name>
<dbReference type="Gene3D" id="1.25.40.20">
    <property type="entry name" value="Ankyrin repeat-containing domain"/>
    <property type="match status" value="2"/>
</dbReference>
<keyword evidence="2" id="KW-0040">ANK repeat</keyword>
<dbReference type="SUPFAM" id="SSF48403">
    <property type="entry name" value="Ankyrin repeat"/>
    <property type="match status" value="1"/>
</dbReference>
<accession>A0A9N8HJD2</accession>
<feature type="transmembrane region" description="Helical" evidence="4">
    <location>
        <begin position="1054"/>
        <end position="1074"/>
    </location>
</feature>
<dbReference type="PANTHER" id="PTHR24178">
    <property type="entry name" value="MOLTING PROTEIN MLT-4"/>
    <property type="match status" value="1"/>
</dbReference>
<evidence type="ECO:0000256" key="4">
    <source>
        <dbReference type="SAM" id="Phobius"/>
    </source>
</evidence>
<feature type="compositionally biased region" description="Low complexity" evidence="3">
    <location>
        <begin position="443"/>
        <end position="456"/>
    </location>
</feature>
<keyword evidence="6" id="KW-1185">Reference proteome</keyword>
<dbReference type="Proteomes" id="UP001153069">
    <property type="component" value="Unassembled WGS sequence"/>
</dbReference>
<feature type="region of interest" description="Disordered" evidence="3">
    <location>
        <begin position="375"/>
        <end position="460"/>
    </location>
</feature>
<feature type="compositionally biased region" description="Basic and acidic residues" evidence="3">
    <location>
        <begin position="196"/>
        <end position="207"/>
    </location>
</feature>